<dbReference type="eggNOG" id="KOG0716">
    <property type="taxonomic scope" value="Eukaryota"/>
</dbReference>
<dbReference type="KEGG" id="ehx:EMIHUDRAFT_59415"/>
<dbReference type="EnsemblProtists" id="EOD21241">
    <property type="protein sequence ID" value="EOD21241"/>
    <property type="gene ID" value="EMIHUDRAFT_50449"/>
</dbReference>
<dbReference type="GeneID" id="17283690"/>
<dbReference type="GO" id="GO:0009055">
    <property type="term" value="F:electron transfer activity"/>
    <property type="evidence" value="ECO:0007669"/>
    <property type="project" value="InterPro"/>
</dbReference>
<dbReference type="InterPro" id="IPR017896">
    <property type="entry name" value="4Fe4S_Fe-S-bd"/>
</dbReference>
<dbReference type="Proteomes" id="UP000013827">
    <property type="component" value="Unassembled WGS sequence"/>
</dbReference>
<dbReference type="PROSITE" id="PS51379">
    <property type="entry name" value="4FE4S_FER_2"/>
    <property type="match status" value="1"/>
</dbReference>
<dbReference type="STRING" id="2903.R1FS01"/>
<dbReference type="RefSeq" id="XP_005790850.1">
    <property type="nucleotide sequence ID" value="XM_005790793.1"/>
</dbReference>
<organism evidence="5 6">
    <name type="scientific">Emiliania huxleyi (strain CCMP1516)</name>
    <dbReference type="NCBI Taxonomy" id="280463"/>
    <lineage>
        <taxon>Eukaryota</taxon>
        <taxon>Haptista</taxon>
        <taxon>Haptophyta</taxon>
        <taxon>Prymnesiophyceae</taxon>
        <taxon>Isochrysidales</taxon>
        <taxon>Noelaerhabdaceae</taxon>
        <taxon>Emiliania</taxon>
    </lineage>
</organism>
<dbReference type="RefSeq" id="XP_005773670.1">
    <property type="nucleotide sequence ID" value="XM_005773613.1"/>
</dbReference>
<dbReference type="GO" id="GO:0051536">
    <property type="term" value="F:iron-sulfur cluster binding"/>
    <property type="evidence" value="ECO:0007669"/>
    <property type="project" value="UniProtKB-KW"/>
</dbReference>
<dbReference type="Pfam" id="PF13370">
    <property type="entry name" value="Fer4_13"/>
    <property type="match status" value="1"/>
</dbReference>
<evidence type="ECO:0000259" key="4">
    <source>
        <dbReference type="PROSITE" id="PS51379"/>
    </source>
</evidence>
<dbReference type="EnsemblProtists" id="EOD38421">
    <property type="protein sequence ID" value="EOD38421"/>
    <property type="gene ID" value="EMIHUDRAFT_59415"/>
</dbReference>
<dbReference type="HOGENOM" id="CLU_139698_4_1_1"/>
<reference evidence="6" key="1">
    <citation type="journal article" date="2013" name="Nature">
        <title>Pan genome of the phytoplankton Emiliania underpins its global distribution.</title>
        <authorList>
            <person name="Read B.A."/>
            <person name="Kegel J."/>
            <person name="Klute M.J."/>
            <person name="Kuo A."/>
            <person name="Lefebvre S.C."/>
            <person name="Maumus F."/>
            <person name="Mayer C."/>
            <person name="Miller J."/>
            <person name="Monier A."/>
            <person name="Salamov A."/>
            <person name="Young J."/>
            <person name="Aguilar M."/>
            <person name="Claverie J.M."/>
            <person name="Frickenhaus S."/>
            <person name="Gonzalez K."/>
            <person name="Herman E.K."/>
            <person name="Lin Y.C."/>
            <person name="Napier J."/>
            <person name="Ogata H."/>
            <person name="Sarno A.F."/>
            <person name="Shmutz J."/>
            <person name="Schroeder D."/>
            <person name="de Vargas C."/>
            <person name="Verret F."/>
            <person name="von Dassow P."/>
            <person name="Valentin K."/>
            <person name="Van de Peer Y."/>
            <person name="Wheeler G."/>
            <person name="Dacks J.B."/>
            <person name="Delwiche C.F."/>
            <person name="Dyhrman S.T."/>
            <person name="Glockner G."/>
            <person name="John U."/>
            <person name="Richards T."/>
            <person name="Worden A.Z."/>
            <person name="Zhang X."/>
            <person name="Grigoriev I.V."/>
            <person name="Allen A.E."/>
            <person name="Bidle K."/>
            <person name="Borodovsky M."/>
            <person name="Bowler C."/>
            <person name="Brownlee C."/>
            <person name="Cock J.M."/>
            <person name="Elias M."/>
            <person name="Gladyshev V.N."/>
            <person name="Groth M."/>
            <person name="Guda C."/>
            <person name="Hadaegh A."/>
            <person name="Iglesias-Rodriguez M.D."/>
            <person name="Jenkins J."/>
            <person name="Jones B.M."/>
            <person name="Lawson T."/>
            <person name="Leese F."/>
            <person name="Lindquist E."/>
            <person name="Lobanov A."/>
            <person name="Lomsadze A."/>
            <person name="Malik S.B."/>
            <person name="Marsh M.E."/>
            <person name="Mackinder L."/>
            <person name="Mock T."/>
            <person name="Mueller-Roeber B."/>
            <person name="Pagarete A."/>
            <person name="Parker M."/>
            <person name="Probert I."/>
            <person name="Quesneville H."/>
            <person name="Raines C."/>
            <person name="Rensing S.A."/>
            <person name="Riano-Pachon D.M."/>
            <person name="Richier S."/>
            <person name="Rokitta S."/>
            <person name="Shiraiwa Y."/>
            <person name="Soanes D.M."/>
            <person name="van der Giezen M."/>
            <person name="Wahlund T.M."/>
            <person name="Williams B."/>
            <person name="Wilson W."/>
            <person name="Wolfe G."/>
            <person name="Wurch L.L."/>
        </authorList>
    </citation>
    <scope>NUCLEOTIDE SEQUENCE</scope>
</reference>
<evidence type="ECO:0000256" key="3">
    <source>
        <dbReference type="ARBA" id="ARBA00023014"/>
    </source>
</evidence>
<dbReference type="PANTHER" id="PTHR44579:SF2">
    <property type="entry name" value="OS01G0730500 PROTEIN"/>
    <property type="match status" value="1"/>
</dbReference>
<evidence type="ECO:0000313" key="5">
    <source>
        <dbReference type="EnsemblProtists" id="EOD21241"/>
    </source>
</evidence>
<proteinExistence type="predicted"/>
<accession>A0A0D3JCK6</accession>
<name>A0A0D3JCK6_EMIH1</name>
<protein>
    <recommendedName>
        <fullName evidence="4">4Fe-4S ferredoxin-type domain-containing protein</fullName>
    </recommendedName>
</protein>
<evidence type="ECO:0000256" key="1">
    <source>
        <dbReference type="ARBA" id="ARBA00022723"/>
    </source>
</evidence>
<feature type="domain" description="4Fe-4S ferredoxin-type" evidence="4">
    <location>
        <begin position="1"/>
        <end position="26"/>
    </location>
</feature>
<dbReference type="GeneID" id="17266788"/>
<dbReference type="AlphaFoldDB" id="A0A0D3JCK6"/>
<evidence type="ECO:0000256" key="2">
    <source>
        <dbReference type="ARBA" id="ARBA00023004"/>
    </source>
</evidence>
<reference evidence="5" key="2">
    <citation type="submission" date="2024-10" db="UniProtKB">
        <authorList>
            <consortium name="EnsemblProtists"/>
        </authorList>
    </citation>
    <scope>IDENTIFICATION</scope>
</reference>
<dbReference type="InterPro" id="IPR001080">
    <property type="entry name" value="3Fe4S_ferredoxin"/>
</dbReference>
<dbReference type="Gene3D" id="3.30.70.20">
    <property type="match status" value="1"/>
</dbReference>
<evidence type="ECO:0000313" key="6">
    <source>
        <dbReference type="Proteomes" id="UP000013827"/>
    </source>
</evidence>
<sequence length="69" mass="7719">YVDESRCIGCRYCAEIARSTFRMEAEFGAARVFQQSGDTADVIAEAIDCCPVDCIHAVSFNELEVLERH</sequence>
<keyword evidence="3" id="KW-0411">Iron-sulfur</keyword>
<dbReference type="GO" id="GO:0005506">
    <property type="term" value="F:iron ion binding"/>
    <property type="evidence" value="ECO:0007669"/>
    <property type="project" value="InterPro"/>
</dbReference>
<dbReference type="KEGG" id="ehx:EMIHUDRAFT_50449"/>
<dbReference type="SUPFAM" id="SSF54862">
    <property type="entry name" value="4Fe-4S ferredoxins"/>
    <property type="match status" value="1"/>
</dbReference>
<keyword evidence="2" id="KW-0408">Iron</keyword>
<keyword evidence="6" id="KW-1185">Reference proteome</keyword>
<dbReference type="PANTHER" id="PTHR44579">
    <property type="entry name" value="OS01G0730500 PROTEIN"/>
    <property type="match status" value="1"/>
</dbReference>
<dbReference type="PaxDb" id="2903-EOD21241"/>
<dbReference type="PRINTS" id="PR00352">
    <property type="entry name" value="3FE4SFRDOXIN"/>
</dbReference>
<keyword evidence="1" id="KW-0479">Metal-binding</keyword>